<dbReference type="EMBL" id="JAQIFT010000016">
    <property type="protein sequence ID" value="MDA3730663.1"/>
    <property type="molecule type" value="Genomic_DNA"/>
</dbReference>
<sequence>MQKKNFFITGPRGIGKSTLLQNVLRDLEWQDKVVGFRTLPYYHELTRRGFYLHSLIDIANNDQPISWQFTPETCEPITCTFETLGVNLLEASMQCEKPYIVMDEIGVLEREAYIFQDTIFKVLDSDKLVIGVLKEKSHPFLNHIKGRGDTAVYTLKRENFDQILEEIKRDLMKCLS</sequence>
<evidence type="ECO:0000313" key="5">
    <source>
        <dbReference type="Proteomes" id="UP001169242"/>
    </source>
</evidence>
<dbReference type="PANTHER" id="PTHR43146">
    <property type="entry name" value="CANCER-RELATED NUCLEOSIDE-TRIPHOSPHATASE"/>
    <property type="match status" value="1"/>
</dbReference>
<evidence type="ECO:0000256" key="2">
    <source>
        <dbReference type="ARBA" id="ARBA00022801"/>
    </source>
</evidence>
<keyword evidence="2" id="KW-0378">Hydrolase</keyword>
<dbReference type="AlphaFoldDB" id="A0AA42DL56"/>
<reference evidence="4" key="1">
    <citation type="journal article" date="2023" name="Int. J. Syst. Evol. Microbiol.">
        <title>&lt;i&gt;Holtiella tumoricola&lt;/i&gt; gen. nov. sp. nov., isolated from a human clinical sample.</title>
        <authorList>
            <person name="Allen-Vercoe E."/>
            <person name="Daigneault M.C."/>
            <person name="Vancuren S.J."/>
            <person name="Cochrane K."/>
            <person name="O'Neal L.L."/>
            <person name="Sankaranarayanan K."/>
            <person name="Lawson P.A."/>
        </authorList>
    </citation>
    <scope>NUCLEOTIDE SEQUENCE</scope>
    <source>
        <strain evidence="4">CC70A</strain>
    </source>
</reference>
<dbReference type="GO" id="GO:0017111">
    <property type="term" value="F:ribonucleoside triphosphate phosphatase activity"/>
    <property type="evidence" value="ECO:0007669"/>
    <property type="project" value="InterPro"/>
</dbReference>
<dbReference type="InterPro" id="IPR027417">
    <property type="entry name" value="P-loop_NTPase"/>
</dbReference>
<keyword evidence="3" id="KW-0067">ATP-binding</keyword>
<evidence type="ECO:0000256" key="1">
    <source>
        <dbReference type="ARBA" id="ARBA00022741"/>
    </source>
</evidence>
<accession>A0AA42DL56</accession>
<dbReference type="GO" id="GO:0005524">
    <property type="term" value="F:ATP binding"/>
    <property type="evidence" value="ECO:0007669"/>
    <property type="project" value="UniProtKB-KW"/>
</dbReference>
<evidence type="ECO:0008006" key="6">
    <source>
        <dbReference type="Google" id="ProtNLM"/>
    </source>
</evidence>
<dbReference type="Gene3D" id="3.40.50.300">
    <property type="entry name" value="P-loop containing nucleotide triphosphate hydrolases"/>
    <property type="match status" value="1"/>
</dbReference>
<organism evidence="4 5">
    <name type="scientific">Holtiella tumoricola</name>
    <dbReference type="NCBI Taxonomy" id="3018743"/>
    <lineage>
        <taxon>Bacteria</taxon>
        <taxon>Bacillati</taxon>
        <taxon>Bacillota</taxon>
        <taxon>Clostridia</taxon>
        <taxon>Lachnospirales</taxon>
        <taxon>Cellulosilyticaceae</taxon>
        <taxon>Holtiella</taxon>
    </lineage>
</organism>
<dbReference type="Pfam" id="PF03266">
    <property type="entry name" value="NTPase_1"/>
    <property type="match status" value="1"/>
</dbReference>
<keyword evidence="1" id="KW-0547">Nucleotide-binding</keyword>
<dbReference type="RefSeq" id="WP_271011229.1">
    <property type="nucleotide sequence ID" value="NZ_JAQIFT010000016.1"/>
</dbReference>
<keyword evidence="5" id="KW-1185">Reference proteome</keyword>
<name>A0AA42DL56_9FIRM</name>
<comment type="caution">
    <text evidence="4">The sequence shown here is derived from an EMBL/GenBank/DDBJ whole genome shotgun (WGS) entry which is preliminary data.</text>
</comment>
<dbReference type="PANTHER" id="PTHR43146:SF1">
    <property type="entry name" value="CANCER-RELATED NUCLEOSIDE-TRIPHOSPHATASE"/>
    <property type="match status" value="1"/>
</dbReference>
<proteinExistence type="predicted"/>
<evidence type="ECO:0000313" key="4">
    <source>
        <dbReference type="EMBL" id="MDA3730663.1"/>
    </source>
</evidence>
<dbReference type="InterPro" id="IPR004948">
    <property type="entry name" value="Nuc-triphosphatase_THEP1"/>
</dbReference>
<dbReference type="Proteomes" id="UP001169242">
    <property type="component" value="Unassembled WGS sequence"/>
</dbReference>
<dbReference type="SUPFAM" id="SSF52540">
    <property type="entry name" value="P-loop containing nucleoside triphosphate hydrolases"/>
    <property type="match status" value="1"/>
</dbReference>
<protein>
    <recommendedName>
        <fullName evidence="6">NTPase</fullName>
    </recommendedName>
</protein>
<evidence type="ECO:0000256" key="3">
    <source>
        <dbReference type="ARBA" id="ARBA00022840"/>
    </source>
</evidence>
<gene>
    <name evidence="4" type="ORF">PBV87_04010</name>
</gene>